<evidence type="ECO:0000313" key="6">
    <source>
        <dbReference type="EMBL" id="VDN22845.1"/>
    </source>
</evidence>
<dbReference type="AlphaFoldDB" id="A0A3P7M0L4"/>
<dbReference type="PANTHER" id="PTHR12231:SF253">
    <property type="entry name" value="DPR-INTERACTING PROTEIN ETA, ISOFORM B-RELATED"/>
    <property type="match status" value="1"/>
</dbReference>
<dbReference type="SMART" id="SM00408">
    <property type="entry name" value="IGc2"/>
    <property type="match status" value="1"/>
</dbReference>
<evidence type="ECO:0000256" key="2">
    <source>
        <dbReference type="ARBA" id="ARBA00022737"/>
    </source>
</evidence>
<dbReference type="OrthoDB" id="6152037at2759"/>
<evidence type="ECO:0000256" key="4">
    <source>
        <dbReference type="ARBA" id="ARBA00023319"/>
    </source>
</evidence>
<proteinExistence type="predicted"/>
<dbReference type="PROSITE" id="PS50835">
    <property type="entry name" value="IG_LIKE"/>
    <property type="match status" value="2"/>
</dbReference>
<evidence type="ECO:0000259" key="5">
    <source>
        <dbReference type="PROSITE" id="PS50835"/>
    </source>
</evidence>
<dbReference type="Pfam" id="PF13927">
    <property type="entry name" value="Ig_3"/>
    <property type="match status" value="1"/>
</dbReference>
<keyword evidence="2" id="KW-0677">Repeat</keyword>
<dbReference type="Pfam" id="PF07679">
    <property type="entry name" value="I-set"/>
    <property type="match status" value="1"/>
</dbReference>
<protein>
    <recommendedName>
        <fullName evidence="5">Ig-like domain-containing protein</fullName>
    </recommendedName>
</protein>
<feature type="domain" description="Ig-like" evidence="5">
    <location>
        <begin position="89"/>
        <end position="145"/>
    </location>
</feature>
<evidence type="ECO:0000256" key="1">
    <source>
        <dbReference type="ARBA" id="ARBA00022729"/>
    </source>
</evidence>
<dbReference type="SMART" id="SM00409">
    <property type="entry name" value="IG"/>
    <property type="match status" value="1"/>
</dbReference>
<dbReference type="InterPro" id="IPR003598">
    <property type="entry name" value="Ig_sub2"/>
</dbReference>
<dbReference type="InterPro" id="IPR003599">
    <property type="entry name" value="Ig_sub"/>
</dbReference>
<accession>A0A3P7M0L4</accession>
<keyword evidence="4" id="KW-0393">Immunoglobulin domain</keyword>
<feature type="domain" description="Ig-like" evidence="5">
    <location>
        <begin position="1"/>
        <end position="84"/>
    </location>
</feature>
<organism evidence="6 7">
    <name type="scientific">Dibothriocephalus latus</name>
    <name type="common">Fish tapeworm</name>
    <name type="synonym">Diphyllobothrium latum</name>
    <dbReference type="NCBI Taxonomy" id="60516"/>
    <lineage>
        <taxon>Eukaryota</taxon>
        <taxon>Metazoa</taxon>
        <taxon>Spiralia</taxon>
        <taxon>Lophotrochozoa</taxon>
        <taxon>Platyhelminthes</taxon>
        <taxon>Cestoda</taxon>
        <taxon>Eucestoda</taxon>
        <taxon>Diphyllobothriidea</taxon>
        <taxon>Diphyllobothriidae</taxon>
        <taxon>Dibothriocephalus</taxon>
    </lineage>
</organism>
<keyword evidence="3" id="KW-1015">Disulfide bond</keyword>
<dbReference type="InterPro" id="IPR051170">
    <property type="entry name" value="Neural/epithelial_adhesion"/>
</dbReference>
<dbReference type="InterPro" id="IPR036179">
    <property type="entry name" value="Ig-like_dom_sf"/>
</dbReference>
<dbReference type="SUPFAM" id="SSF48726">
    <property type="entry name" value="Immunoglobulin"/>
    <property type="match status" value="2"/>
</dbReference>
<dbReference type="EMBL" id="UYRU01072929">
    <property type="protein sequence ID" value="VDN22845.1"/>
    <property type="molecule type" value="Genomic_DNA"/>
</dbReference>
<dbReference type="Gene3D" id="2.60.40.10">
    <property type="entry name" value="Immunoglobulins"/>
    <property type="match status" value="2"/>
</dbReference>
<name>A0A3P7M0L4_DIBLA</name>
<sequence length="145" mass="16010">MPSSTVGVEGRTATIECTVEGKPMPEVTWEFKNQPVGAILGTRARIDPPTRLTIHDLKPADTGSYFCVARAPGQELVMDSTFLTVFTIPKFVHTPNKTVEAYEDRWIQFRCAAEGHPKPDVKWMHQGSPVPSKCSHPLAVGHVNE</sequence>
<dbReference type="CDD" id="cd00096">
    <property type="entry name" value="Ig"/>
    <property type="match status" value="1"/>
</dbReference>
<dbReference type="InterPro" id="IPR007110">
    <property type="entry name" value="Ig-like_dom"/>
</dbReference>
<dbReference type="InterPro" id="IPR013098">
    <property type="entry name" value="Ig_I-set"/>
</dbReference>
<reference evidence="6 7" key="1">
    <citation type="submission" date="2018-11" db="EMBL/GenBank/DDBJ databases">
        <authorList>
            <consortium name="Pathogen Informatics"/>
        </authorList>
    </citation>
    <scope>NUCLEOTIDE SEQUENCE [LARGE SCALE GENOMIC DNA]</scope>
</reference>
<dbReference type="Proteomes" id="UP000281553">
    <property type="component" value="Unassembled WGS sequence"/>
</dbReference>
<dbReference type="InterPro" id="IPR013783">
    <property type="entry name" value="Ig-like_fold"/>
</dbReference>
<keyword evidence="7" id="KW-1185">Reference proteome</keyword>
<evidence type="ECO:0000313" key="7">
    <source>
        <dbReference type="Proteomes" id="UP000281553"/>
    </source>
</evidence>
<keyword evidence="1" id="KW-0732">Signal</keyword>
<gene>
    <name evidence="6" type="ORF">DILT_LOCUS14138</name>
</gene>
<evidence type="ECO:0000256" key="3">
    <source>
        <dbReference type="ARBA" id="ARBA00023157"/>
    </source>
</evidence>
<dbReference type="PANTHER" id="PTHR12231">
    <property type="entry name" value="CTX-RELATED TYPE I TRANSMEMBRANE PROTEIN"/>
    <property type="match status" value="1"/>
</dbReference>